<keyword evidence="1" id="KW-1185">Reference proteome</keyword>
<accession>A0A1I7XIU2</accession>
<proteinExistence type="predicted"/>
<evidence type="ECO:0000313" key="1">
    <source>
        <dbReference type="Proteomes" id="UP000095283"/>
    </source>
</evidence>
<name>A0A1I7XIU2_HETBA</name>
<organism evidence="1 2">
    <name type="scientific">Heterorhabditis bacteriophora</name>
    <name type="common">Entomopathogenic nematode worm</name>
    <dbReference type="NCBI Taxonomy" id="37862"/>
    <lineage>
        <taxon>Eukaryota</taxon>
        <taxon>Metazoa</taxon>
        <taxon>Ecdysozoa</taxon>
        <taxon>Nematoda</taxon>
        <taxon>Chromadorea</taxon>
        <taxon>Rhabditida</taxon>
        <taxon>Rhabditina</taxon>
        <taxon>Rhabditomorpha</taxon>
        <taxon>Strongyloidea</taxon>
        <taxon>Heterorhabditidae</taxon>
        <taxon>Heterorhabditis</taxon>
    </lineage>
</organism>
<protein>
    <submittedName>
        <fullName evidence="2">DUF659 domain-containing protein</fullName>
    </submittedName>
</protein>
<sequence length="153" mass="17481">MCVNKLVSNKSLLATSSTEAHALSLFMKRNVRVVTDACYQMKKHVVIIGITKPSLCMAMVNSDIWCGQALLILKKIISSIENRSYYYWQHTIYTIALVVLSQLRPKYAINDSAFLVVRKNVCSLFIYLLVEGDEVTQREAFDSVQEFTRMFAK</sequence>
<dbReference type="WBParaSite" id="Hba_17440">
    <property type="protein sequence ID" value="Hba_17440"/>
    <property type="gene ID" value="Hba_17440"/>
</dbReference>
<dbReference type="Proteomes" id="UP000095283">
    <property type="component" value="Unplaced"/>
</dbReference>
<reference evidence="2" key="1">
    <citation type="submission" date="2016-11" db="UniProtKB">
        <authorList>
            <consortium name="WormBaseParasite"/>
        </authorList>
    </citation>
    <scope>IDENTIFICATION</scope>
</reference>
<dbReference type="AlphaFoldDB" id="A0A1I7XIU2"/>
<evidence type="ECO:0000313" key="2">
    <source>
        <dbReference type="WBParaSite" id="Hba_17440"/>
    </source>
</evidence>